<dbReference type="InterPro" id="IPR008920">
    <property type="entry name" value="TF_FadR/GntR_C"/>
</dbReference>
<keyword evidence="1" id="KW-0805">Transcription regulation</keyword>
<dbReference type="Gene3D" id="1.10.10.10">
    <property type="entry name" value="Winged helix-like DNA-binding domain superfamily/Winged helix DNA-binding domain"/>
    <property type="match status" value="1"/>
</dbReference>
<dbReference type="RefSeq" id="WP_089344056.1">
    <property type="nucleotide sequence ID" value="NZ_CP067132.1"/>
</dbReference>
<name>A0A239PV96_9RHOB</name>
<keyword evidence="3" id="KW-0804">Transcription</keyword>
<dbReference type="SUPFAM" id="SSF46785">
    <property type="entry name" value="Winged helix' DNA-binding domain"/>
    <property type="match status" value="1"/>
</dbReference>
<keyword evidence="6" id="KW-1185">Reference proteome</keyword>
<dbReference type="EMBL" id="FZQB01000005">
    <property type="protein sequence ID" value="SNT73617.1"/>
    <property type="molecule type" value="Genomic_DNA"/>
</dbReference>
<accession>A0A239PV96</accession>
<evidence type="ECO:0000313" key="6">
    <source>
        <dbReference type="Proteomes" id="UP000198307"/>
    </source>
</evidence>
<dbReference type="GO" id="GO:0003677">
    <property type="term" value="F:DNA binding"/>
    <property type="evidence" value="ECO:0007669"/>
    <property type="project" value="UniProtKB-KW"/>
</dbReference>
<sequence length="228" mass="26262">MNEDLSLKPVDDGTVRRRITQQLTNHIVSGGFSPGQKLTEQQLAASLQVSRGPLREAVRELAELGLLISVPYRGLFVRSISRQDLEELYSLRTRLESFAFELLWDLRTPEALDDLRRRHVALNRTIEEGADSLRAIEEELYLHNWCFELCGHNLLRRTWEGMRPHVNFYFSLHQKAHDRKGPLRASHDVYVRLACGDDLAAMLDHLKDHMRQGLARTIEELSSDLPVT</sequence>
<dbReference type="GO" id="GO:0003700">
    <property type="term" value="F:DNA-binding transcription factor activity"/>
    <property type="evidence" value="ECO:0007669"/>
    <property type="project" value="InterPro"/>
</dbReference>
<gene>
    <name evidence="5" type="ORF">SAMN05444959_105117</name>
</gene>
<dbReference type="InterPro" id="IPR011711">
    <property type="entry name" value="GntR_C"/>
</dbReference>
<protein>
    <submittedName>
        <fullName evidence="5">DNA-binding transcriptional regulator, GntR family</fullName>
    </submittedName>
</protein>
<dbReference type="PANTHER" id="PTHR43537:SF5">
    <property type="entry name" value="UXU OPERON TRANSCRIPTIONAL REGULATOR"/>
    <property type="match status" value="1"/>
</dbReference>
<dbReference type="InterPro" id="IPR000524">
    <property type="entry name" value="Tscrpt_reg_HTH_GntR"/>
</dbReference>
<dbReference type="Pfam" id="PF07729">
    <property type="entry name" value="FCD"/>
    <property type="match status" value="1"/>
</dbReference>
<dbReference type="CDD" id="cd07377">
    <property type="entry name" value="WHTH_GntR"/>
    <property type="match status" value="1"/>
</dbReference>
<dbReference type="Proteomes" id="UP000198307">
    <property type="component" value="Unassembled WGS sequence"/>
</dbReference>
<dbReference type="AlphaFoldDB" id="A0A239PV96"/>
<keyword evidence="2 5" id="KW-0238">DNA-binding</keyword>
<dbReference type="PROSITE" id="PS50949">
    <property type="entry name" value="HTH_GNTR"/>
    <property type="match status" value="1"/>
</dbReference>
<evidence type="ECO:0000313" key="5">
    <source>
        <dbReference type="EMBL" id="SNT73617.1"/>
    </source>
</evidence>
<dbReference type="InterPro" id="IPR036390">
    <property type="entry name" value="WH_DNA-bd_sf"/>
</dbReference>
<evidence type="ECO:0000259" key="4">
    <source>
        <dbReference type="PROSITE" id="PS50949"/>
    </source>
</evidence>
<dbReference type="Gene3D" id="1.20.120.530">
    <property type="entry name" value="GntR ligand-binding domain-like"/>
    <property type="match status" value="1"/>
</dbReference>
<dbReference type="Pfam" id="PF00392">
    <property type="entry name" value="GntR"/>
    <property type="match status" value="1"/>
</dbReference>
<dbReference type="OrthoDB" id="7834120at2"/>
<evidence type="ECO:0000256" key="2">
    <source>
        <dbReference type="ARBA" id="ARBA00023125"/>
    </source>
</evidence>
<dbReference type="InterPro" id="IPR036388">
    <property type="entry name" value="WH-like_DNA-bd_sf"/>
</dbReference>
<proteinExistence type="predicted"/>
<dbReference type="SUPFAM" id="SSF48008">
    <property type="entry name" value="GntR ligand-binding domain-like"/>
    <property type="match status" value="1"/>
</dbReference>
<feature type="domain" description="HTH gntR-type" evidence="4">
    <location>
        <begin position="13"/>
        <end position="80"/>
    </location>
</feature>
<dbReference type="SMART" id="SM00345">
    <property type="entry name" value="HTH_GNTR"/>
    <property type="match status" value="1"/>
</dbReference>
<dbReference type="PANTHER" id="PTHR43537">
    <property type="entry name" value="TRANSCRIPTIONAL REGULATOR, GNTR FAMILY"/>
    <property type="match status" value="1"/>
</dbReference>
<evidence type="ECO:0000256" key="3">
    <source>
        <dbReference type="ARBA" id="ARBA00023163"/>
    </source>
</evidence>
<reference evidence="5 6" key="1">
    <citation type="submission" date="2017-07" db="EMBL/GenBank/DDBJ databases">
        <authorList>
            <person name="Sun Z.S."/>
            <person name="Albrecht U."/>
            <person name="Echele G."/>
            <person name="Lee C.C."/>
        </authorList>
    </citation>
    <scope>NUCLEOTIDE SEQUENCE [LARGE SCALE GENOMIC DNA]</scope>
    <source>
        <strain evidence="5 6">DSM 14827</strain>
    </source>
</reference>
<organism evidence="5 6">
    <name type="scientific">Paracoccus seriniphilus</name>
    <dbReference type="NCBI Taxonomy" id="184748"/>
    <lineage>
        <taxon>Bacteria</taxon>
        <taxon>Pseudomonadati</taxon>
        <taxon>Pseudomonadota</taxon>
        <taxon>Alphaproteobacteria</taxon>
        <taxon>Rhodobacterales</taxon>
        <taxon>Paracoccaceae</taxon>
        <taxon>Paracoccus</taxon>
    </lineage>
</organism>
<evidence type="ECO:0000256" key="1">
    <source>
        <dbReference type="ARBA" id="ARBA00023015"/>
    </source>
</evidence>